<sequence length="308" mass="34383">MANNCALSIGAKIAEYLVYPIGRQFGYLEERSGALQLSIDAARRNGWIIGPDVEGWLERVKECSSKASEILKNETEANKGCLNGWCPNLKSRHSFGRKATKKAKEVAEIHGKGNFTIVSYSAPPLGIESEPTKGIKSFESRKRIIYDVMQALKDDRFHMIVICGMRGVGKTTMVKGVAKRVKKEKSNGVGGTGKTSMVKEVTKSVNEEQLFDEVVIAIVSQSHDEKKIQVEIANKLGLKFEEESVFGRADRLHESLRSKRILVILDDVWKRLELNDIGIPYGDGHRNCKILLTSRFVYVCDDMGVEEC</sequence>
<dbReference type="InterPro" id="IPR050905">
    <property type="entry name" value="Plant_NBS-LRR"/>
</dbReference>
<gene>
    <name evidence="3" type="ORF">HYC85_022293</name>
</gene>
<keyword evidence="4" id="KW-1185">Reference proteome</keyword>
<feature type="domain" description="NB-ARC" evidence="2">
    <location>
        <begin position="188"/>
        <end position="306"/>
    </location>
</feature>
<dbReference type="InterPro" id="IPR002182">
    <property type="entry name" value="NB-ARC"/>
</dbReference>
<evidence type="ECO:0000313" key="4">
    <source>
        <dbReference type="Proteomes" id="UP000593564"/>
    </source>
</evidence>
<dbReference type="Proteomes" id="UP000593564">
    <property type="component" value="Unassembled WGS sequence"/>
</dbReference>
<keyword evidence="1" id="KW-0611">Plant defense</keyword>
<reference evidence="4" key="1">
    <citation type="journal article" date="2020" name="Nat. Commun.">
        <title>Genome assembly of wild tea tree DASZ reveals pedigree and selection history of tea varieties.</title>
        <authorList>
            <person name="Zhang W."/>
            <person name="Zhang Y."/>
            <person name="Qiu H."/>
            <person name="Guo Y."/>
            <person name="Wan H."/>
            <person name="Zhang X."/>
            <person name="Scossa F."/>
            <person name="Alseekh S."/>
            <person name="Zhang Q."/>
            <person name="Wang P."/>
            <person name="Xu L."/>
            <person name="Schmidt M.H."/>
            <person name="Jia X."/>
            <person name="Li D."/>
            <person name="Zhu A."/>
            <person name="Guo F."/>
            <person name="Chen W."/>
            <person name="Ni D."/>
            <person name="Usadel B."/>
            <person name="Fernie A.R."/>
            <person name="Wen W."/>
        </authorList>
    </citation>
    <scope>NUCLEOTIDE SEQUENCE [LARGE SCALE GENOMIC DNA]</scope>
    <source>
        <strain evidence="4">cv. G240</strain>
    </source>
</reference>
<dbReference type="PANTHER" id="PTHR33463:SF198">
    <property type="entry name" value="RPP4C3"/>
    <property type="match status" value="1"/>
</dbReference>
<dbReference type="GO" id="GO:0043531">
    <property type="term" value="F:ADP binding"/>
    <property type="evidence" value="ECO:0007669"/>
    <property type="project" value="InterPro"/>
</dbReference>
<dbReference type="Gene3D" id="3.40.50.300">
    <property type="entry name" value="P-loop containing nucleotide triphosphate hydrolases"/>
    <property type="match status" value="2"/>
</dbReference>
<dbReference type="InterPro" id="IPR027417">
    <property type="entry name" value="P-loop_NTPase"/>
</dbReference>
<dbReference type="SUPFAM" id="SSF52540">
    <property type="entry name" value="P-loop containing nucleoside triphosphate hydrolases"/>
    <property type="match status" value="2"/>
</dbReference>
<organism evidence="3 4">
    <name type="scientific">Camellia sinensis</name>
    <name type="common">Tea plant</name>
    <name type="synonym">Thea sinensis</name>
    <dbReference type="NCBI Taxonomy" id="4442"/>
    <lineage>
        <taxon>Eukaryota</taxon>
        <taxon>Viridiplantae</taxon>
        <taxon>Streptophyta</taxon>
        <taxon>Embryophyta</taxon>
        <taxon>Tracheophyta</taxon>
        <taxon>Spermatophyta</taxon>
        <taxon>Magnoliopsida</taxon>
        <taxon>eudicotyledons</taxon>
        <taxon>Gunneridae</taxon>
        <taxon>Pentapetalae</taxon>
        <taxon>asterids</taxon>
        <taxon>Ericales</taxon>
        <taxon>Theaceae</taxon>
        <taxon>Camellia</taxon>
    </lineage>
</organism>
<comment type="caution">
    <text evidence="3">The sequence shown here is derived from an EMBL/GenBank/DDBJ whole genome shotgun (WGS) entry which is preliminary data.</text>
</comment>
<dbReference type="EMBL" id="JACBKZ010000010">
    <property type="protein sequence ID" value="KAF5941126.1"/>
    <property type="molecule type" value="Genomic_DNA"/>
</dbReference>
<dbReference type="PRINTS" id="PR00364">
    <property type="entry name" value="DISEASERSIST"/>
</dbReference>
<protein>
    <recommendedName>
        <fullName evidence="2">NB-ARC domain-containing protein</fullName>
    </recommendedName>
</protein>
<proteinExistence type="predicted"/>
<accession>A0A7J7GNW4</accession>
<evidence type="ECO:0000259" key="2">
    <source>
        <dbReference type="Pfam" id="PF00931"/>
    </source>
</evidence>
<name>A0A7J7GNW4_CAMSI</name>
<evidence type="ECO:0000313" key="3">
    <source>
        <dbReference type="EMBL" id="KAF5941126.1"/>
    </source>
</evidence>
<dbReference type="AlphaFoldDB" id="A0A7J7GNW4"/>
<reference evidence="3 4" key="2">
    <citation type="submission" date="2020-07" db="EMBL/GenBank/DDBJ databases">
        <title>Genome assembly of wild tea tree DASZ reveals pedigree and selection history of tea varieties.</title>
        <authorList>
            <person name="Zhang W."/>
        </authorList>
    </citation>
    <scope>NUCLEOTIDE SEQUENCE [LARGE SCALE GENOMIC DNA]</scope>
    <source>
        <strain evidence="4">cv. G240</strain>
        <tissue evidence="3">Leaf</tissue>
    </source>
</reference>
<evidence type="ECO:0000256" key="1">
    <source>
        <dbReference type="ARBA" id="ARBA00022821"/>
    </source>
</evidence>
<dbReference type="PANTHER" id="PTHR33463">
    <property type="entry name" value="NB-ARC DOMAIN-CONTAINING PROTEIN-RELATED"/>
    <property type="match status" value="1"/>
</dbReference>
<dbReference type="Pfam" id="PF00931">
    <property type="entry name" value="NB-ARC"/>
    <property type="match status" value="1"/>
</dbReference>